<feature type="transmembrane region" description="Helical" evidence="6">
    <location>
        <begin position="372"/>
        <end position="395"/>
    </location>
</feature>
<feature type="transmembrane region" description="Helical" evidence="6">
    <location>
        <begin position="117"/>
        <end position="139"/>
    </location>
</feature>
<sequence>MVDTSTQPDQTTDPATAGLSTRARLWTLTLACFGVALVMSSMVALNTALGDIAVETSATQTQLTWIVDSYTLVLACLLLPAGAIGDRYGRRGAFIAGLVVFALASAAPLIWTGADLLILARAGAGAGAALIMPATLSLITTAFPADQRTKAVGIWAGVSGVGGLIGMLGSGILLHFWTWPSIFWAFAICSALLVPLTLTMPSSRDDDPKPLDWLGAVVIGAAVAAFVFGILEAPVHGWDHPLVYGCLAAGVLLAAAFGVIELRQKYPLLDVRLFGDVNFATGAATVTVLFLALFGFFFVIMQHIQLVMGYSALETALAISPLGGPMLLLTATSFWYAPRVGLRLVVFIGLLLTATGYLALRGLEINSPYWDLAWPLVVLSSGIGMSVAPTTAAIMTSVPDDKQGVASAVNDTTREVGAALGIALAGSLLATQYTNAIAPHLESYPEPIREAASRSLGESMSVAERLGEQGAQLLEISRGAFVQGLQASLLSLAVVIIVAAVLIGLWAPGRDGRQLAVIRKLRTARTAPPDAPASPSSHADPDSESSA</sequence>
<feature type="transmembrane region" description="Helical" evidence="6">
    <location>
        <begin position="182"/>
        <end position="199"/>
    </location>
</feature>
<dbReference type="PROSITE" id="PS50850">
    <property type="entry name" value="MFS"/>
    <property type="match status" value="1"/>
</dbReference>
<dbReference type="InterPro" id="IPR011701">
    <property type="entry name" value="MFS"/>
</dbReference>
<dbReference type="GO" id="GO:0022857">
    <property type="term" value="F:transmembrane transporter activity"/>
    <property type="evidence" value="ECO:0007669"/>
    <property type="project" value="InterPro"/>
</dbReference>
<keyword evidence="2 6" id="KW-0812">Transmembrane</keyword>
<feature type="transmembrane region" description="Helical" evidence="6">
    <location>
        <begin position="65"/>
        <end position="85"/>
    </location>
</feature>
<feature type="transmembrane region" description="Helical" evidence="6">
    <location>
        <begin position="487"/>
        <end position="507"/>
    </location>
</feature>
<dbReference type="Gene3D" id="1.20.1250.20">
    <property type="entry name" value="MFS general substrate transporter like domains"/>
    <property type="match status" value="1"/>
</dbReference>
<feature type="compositionally biased region" description="Low complexity" evidence="5">
    <location>
        <begin position="533"/>
        <end position="547"/>
    </location>
</feature>
<proteinExistence type="predicted"/>
<name>A0A448IAP6_MYCCI</name>
<feature type="transmembrane region" description="Helical" evidence="6">
    <location>
        <begin position="344"/>
        <end position="360"/>
    </location>
</feature>
<evidence type="ECO:0000256" key="5">
    <source>
        <dbReference type="SAM" id="MobiDB-lite"/>
    </source>
</evidence>
<feature type="domain" description="Major facilitator superfamily (MFS) profile" evidence="7">
    <location>
        <begin position="27"/>
        <end position="511"/>
    </location>
</feature>
<evidence type="ECO:0000313" key="8">
    <source>
        <dbReference type="EMBL" id="VEG49526.1"/>
    </source>
</evidence>
<dbReference type="Pfam" id="PF07690">
    <property type="entry name" value="MFS_1"/>
    <property type="match status" value="1"/>
</dbReference>
<gene>
    <name evidence="8" type="primary">stp_4</name>
    <name evidence="8" type="ORF">NCTC10485_03834</name>
</gene>
<feature type="transmembrane region" description="Helical" evidence="6">
    <location>
        <begin position="242"/>
        <end position="262"/>
    </location>
</feature>
<evidence type="ECO:0000256" key="4">
    <source>
        <dbReference type="ARBA" id="ARBA00023136"/>
    </source>
</evidence>
<reference evidence="8 9" key="1">
    <citation type="submission" date="2018-12" db="EMBL/GenBank/DDBJ databases">
        <authorList>
            <consortium name="Pathogen Informatics"/>
        </authorList>
    </citation>
    <scope>NUCLEOTIDE SEQUENCE [LARGE SCALE GENOMIC DNA]</scope>
    <source>
        <strain evidence="8 9">NCTC10485</strain>
    </source>
</reference>
<dbReference type="Gene3D" id="1.20.1720.10">
    <property type="entry name" value="Multidrug resistance protein D"/>
    <property type="match status" value="1"/>
</dbReference>
<feature type="region of interest" description="Disordered" evidence="5">
    <location>
        <begin position="524"/>
        <end position="547"/>
    </location>
</feature>
<feature type="transmembrane region" description="Helical" evidence="6">
    <location>
        <begin position="151"/>
        <end position="176"/>
    </location>
</feature>
<dbReference type="InterPro" id="IPR020846">
    <property type="entry name" value="MFS_dom"/>
</dbReference>
<keyword evidence="9" id="KW-1185">Reference proteome</keyword>
<dbReference type="InterPro" id="IPR036259">
    <property type="entry name" value="MFS_trans_sf"/>
</dbReference>
<keyword evidence="4 6" id="KW-0472">Membrane</keyword>
<dbReference type="AlphaFoldDB" id="A0A448IAP6"/>
<feature type="transmembrane region" description="Helical" evidence="6">
    <location>
        <begin position="211"/>
        <end position="230"/>
    </location>
</feature>
<feature type="transmembrane region" description="Helical" evidence="6">
    <location>
        <begin position="283"/>
        <end position="304"/>
    </location>
</feature>
<protein>
    <submittedName>
        <fullName evidence="8">Transmembrane efflux protein</fullName>
    </submittedName>
</protein>
<feature type="transmembrane region" description="Helical" evidence="6">
    <location>
        <begin position="25"/>
        <end position="45"/>
    </location>
</feature>
<dbReference type="PANTHER" id="PTHR42718">
    <property type="entry name" value="MAJOR FACILITATOR SUPERFAMILY MULTIDRUG TRANSPORTER MFSC"/>
    <property type="match status" value="1"/>
</dbReference>
<evidence type="ECO:0000259" key="7">
    <source>
        <dbReference type="PROSITE" id="PS50850"/>
    </source>
</evidence>
<dbReference type="SUPFAM" id="SSF103473">
    <property type="entry name" value="MFS general substrate transporter"/>
    <property type="match status" value="1"/>
</dbReference>
<keyword evidence="3 6" id="KW-1133">Transmembrane helix</keyword>
<dbReference type="Proteomes" id="UP000282551">
    <property type="component" value="Chromosome"/>
</dbReference>
<evidence type="ECO:0000313" key="9">
    <source>
        <dbReference type="Proteomes" id="UP000282551"/>
    </source>
</evidence>
<dbReference type="GO" id="GO:0005886">
    <property type="term" value="C:plasma membrane"/>
    <property type="evidence" value="ECO:0007669"/>
    <property type="project" value="UniProtKB-SubCell"/>
</dbReference>
<evidence type="ECO:0000256" key="1">
    <source>
        <dbReference type="ARBA" id="ARBA00004651"/>
    </source>
</evidence>
<dbReference type="PANTHER" id="PTHR42718:SF42">
    <property type="entry name" value="EXPORT PROTEIN"/>
    <property type="match status" value="1"/>
</dbReference>
<dbReference type="CDD" id="cd17321">
    <property type="entry name" value="MFS_MMR_MDR_like"/>
    <property type="match status" value="1"/>
</dbReference>
<dbReference type="RefSeq" id="WP_163791850.1">
    <property type="nucleotide sequence ID" value="NZ_AP022604.1"/>
</dbReference>
<accession>A0A448IAP6</accession>
<feature type="transmembrane region" description="Helical" evidence="6">
    <location>
        <begin position="316"/>
        <end position="337"/>
    </location>
</feature>
<evidence type="ECO:0000256" key="6">
    <source>
        <dbReference type="SAM" id="Phobius"/>
    </source>
</evidence>
<comment type="subcellular location">
    <subcellularLocation>
        <location evidence="1">Cell membrane</location>
        <topology evidence="1">Multi-pass membrane protein</topology>
    </subcellularLocation>
</comment>
<feature type="transmembrane region" description="Helical" evidence="6">
    <location>
        <begin position="416"/>
        <end position="434"/>
    </location>
</feature>
<organism evidence="8 9">
    <name type="scientific">Mycolicibacterium chitae</name>
    <name type="common">Mycobacterium chitae</name>
    <dbReference type="NCBI Taxonomy" id="1792"/>
    <lineage>
        <taxon>Bacteria</taxon>
        <taxon>Bacillati</taxon>
        <taxon>Actinomycetota</taxon>
        <taxon>Actinomycetes</taxon>
        <taxon>Mycobacteriales</taxon>
        <taxon>Mycobacteriaceae</taxon>
        <taxon>Mycolicibacterium</taxon>
    </lineage>
</organism>
<evidence type="ECO:0000256" key="2">
    <source>
        <dbReference type="ARBA" id="ARBA00022692"/>
    </source>
</evidence>
<dbReference type="EMBL" id="LR134355">
    <property type="protein sequence ID" value="VEG49526.1"/>
    <property type="molecule type" value="Genomic_DNA"/>
</dbReference>
<evidence type="ECO:0000256" key="3">
    <source>
        <dbReference type="ARBA" id="ARBA00022989"/>
    </source>
</evidence>
<feature type="transmembrane region" description="Helical" evidence="6">
    <location>
        <begin position="92"/>
        <end position="111"/>
    </location>
</feature>